<dbReference type="STRING" id="1324352.OK18_16640"/>
<dbReference type="AlphaFoldDB" id="A0A0G3M4F4"/>
<proteinExistence type="predicted"/>
<dbReference type="PATRIC" id="fig|1324352.5.peg.3475"/>
<dbReference type="KEGG" id="cgn:OK18_16640"/>
<evidence type="ECO:0000313" key="1">
    <source>
        <dbReference type="EMBL" id="AKK74011.1"/>
    </source>
</evidence>
<evidence type="ECO:0000313" key="2">
    <source>
        <dbReference type="Proteomes" id="UP000035213"/>
    </source>
</evidence>
<dbReference type="Proteomes" id="UP000035213">
    <property type="component" value="Chromosome"/>
</dbReference>
<organism evidence="1 2">
    <name type="scientific">Chryseobacterium gallinarum</name>
    <dbReference type="NCBI Taxonomy" id="1324352"/>
    <lineage>
        <taxon>Bacteria</taxon>
        <taxon>Pseudomonadati</taxon>
        <taxon>Bacteroidota</taxon>
        <taxon>Flavobacteriia</taxon>
        <taxon>Flavobacteriales</taxon>
        <taxon>Weeksellaceae</taxon>
        <taxon>Chryseobacterium group</taxon>
        <taxon>Chryseobacterium</taxon>
    </lineage>
</organism>
<dbReference type="EMBL" id="CP009928">
    <property type="protein sequence ID" value="AKK74011.1"/>
    <property type="molecule type" value="Genomic_DNA"/>
</dbReference>
<protein>
    <submittedName>
        <fullName evidence="1">Peptidylprolyl isomerase</fullName>
    </submittedName>
</protein>
<dbReference type="RefSeq" id="WP_053328743.1">
    <property type="nucleotide sequence ID" value="NZ_CP009928.1"/>
</dbReference>
<gene>
    <name evidence="1" type="ORF">OK18_16640</name>
</gene>
<sequence>MKKIFLGLAIIGAQLMFAQKVMGLKVENSQKKEQPATISKDKVNVCNENFQRFIKALQSSDYKAAQEVLSDKVKEIVTEDILKKVKDGIDVNKKLEILKVGYHVTMDGISHPNIKYKYEGDSSSKEVISAVFEDDGKILGVLPTNKDK</sequence>
<accession>A0A0G3M4F4</accession>
<name>A0A0G3M4F4_CHRGL</name>
<reference evidence="1 2" key="1">
    <citation type="submission" date="2014-11" db="EMBL/GenBank/DDBJ databases">
        <authorList>
            <person name="Park G.-S."/>
            <person name="Hong S.-J."/>
            <person name="Jung B.K."/>
            <person name="Khan A.R."/>
            <person name="Kwak Y."/>
            <person name="Shin J.-H."/>
        </authorList>
    </citation>
    <scope>NUCLEOTIDE SEQUENCE [LARGE SCALE GENOMIC DNA]</scope>
    <source>
        <strain evidence="1 2">DSM 27622</strain>
    </source>
</reference>
<dbReference type="GO" id="GO:0016853">
    <property type="term" value="F:isomerase activity"/>
    <property type="evidence" value="ECO:0007669"/>
    <property type="project" value="UniProtKB-KW"/>
</dbReference>
<dbReference type="OrthoDB" id="1273271at2"/>
<keyword evidence="1" id="KW-0413">Isomerase</keyword>